<feature type="modified residue" description="4-aspartylphosphate" evidence="6">
    <location>
        <position position="66"/>
    </location>
</feature>
<dbReference type="SUPFAM" id="SSF52172">
    <property type="entry name" value="CheY-like"/>
    <property type="match status" value="1"/>
</dbReference>
<dbReference type="GO" id="GO:0006355">
    <property type="term" value="P:regulation of DNA-templated transcription"/>
    <property type="evidence" value="ECO:0007669"/>
    <property type="project" value="InterPro"/>
</dbReference>
<protein>
    <submittedName>
        <fullName evidence="9">FixJ family two-component response regulator</fullName>
    </submittedName>
</protein>
<dbReference type="SMART" id="SM00421">
    <property type="entry name" value="HTH_LUXR"/>
    <property type="match status" value="1"/>
</dbReference>
<evidence type="ECO:0000313" key="9">
    <source>
        <dbReference type="EMBL" id="MBB4289579.1"/>
    </source>
</evidence>
<dbReference type="PANTHER" id="PTHR44688">
    <property type="entry name" value="DNA-BINDING TRANSCRIPTIONAL ACTIVATOR DEVR_DOSR"/>
    <property type="match status" value="1"/>
</dbReference>
<evidence type="ECO:0000256" key="3">
    <source>
        <dbReference type="ARBA" id="ARBA00023015"/>
    </source>
</evidence>
<feature type="domain" description="HTH luxR-type" evidence="7">
    <location>
        <begin position="147"/>
        <end position="212"/>
    </location>
</feature>
<dbReference type="GO" id="GO:0000160">
    <property type="term" value="P:phosphorelay signal transduction system"/>
    <property type="evidence" value="ECO:0007669"/>
    <property type="project" value="UniProtKB-KW"/>
</dbReference>
<evidence type="ECO:0000256" key="2">
    <source>
        <dbReference type="ARBA" id="ARBA00023012"/>
    </source>
</evidence>
<dbReference type="PROSITE" id="PS00622">
    <property type="entry name" value="HTH_LUXR_1"/>
    <property type="match status" value="1"/>
</dbReference>
<accession>A0AAE2MI28</accession>
<organism evidence="9 10">
    <name type="scientific">Rhizobium leguminosarum</name>
    <dbReference type="NCBI Taxonomy" id="384"/>
    <lineage>
        <taxon>Bacteria</taxon>
        <taxon>Pseudomonadati</taxon>
        <taxon>Pseudomonadota</taxon>
        <taxon>Alphaproteobacteria</taxon>
        <taxon>Hyphomicrobiales</taxon>
        <taxon>Rhizobiaceae</taxon>
        <taxon>Rhizobium/Agrobacterium group</taxon>
        <taxon>Rhizobium</taxon>
    </lineage>
</organism>
<evidence type="ECO:0000256" key="4">
    <source>
        <dbReference type="ARBA" id="ARBA00023125"/>
    </source>
</evidence>
<gene>
    <name evidence="9" type="ORF">GGE16_001619</name>
</gene>
<dbReference type="RefSeq" id="WP_183606690.1">
    <property type="nucleotide sequence ID" value="NZ_JACHAZ010000001.1"/>
</dbReference>
<dbReference type="AlphaFoldDB" id="A0AAE2MI28"/>
<evidence type="ECO:0000256" key="5">
    <source>
        <dbReference type="ARBA" id="ARBA00023163"/>
    </source>
</evidence>
<dbReference type="Pfam" id="PF00072">
    <property type="entry name" value="Response_reg"/>
    <property type="match status" value="1"/>
</dbReference>
<evidence type="ECO:0000256" key="6">
    <source>
        <dbReference type="PROSITE-ProRule" id="PRU00169"/>
    </source>
</evidence>
<keyword evidence="4" id="KW-0238">DNA-binding</keyword>
<evidence type="ECO:0000259" key="7">
    <source>
        <dbReference type="PROSITE" id="PS50043"/>
    </source>
</evidence>
<dbReference type="Pfam" id="PF00196">
    <property type="entry name" value="GerE"/>
    <property type="match status" value="1"/>
</dbReference>
<dbReference type="InterPro" id="IPR036388">
    <property type="entry name" value="WH-like_DNA-bd_sf"/>
</dbReference>
<dbReference type="PROSITE" id="PS50110">
    <property type="entry name" value="RESPONSE_REGULATORY"/>
    <property type="match status" value="1"/>
</dbReference>
<dbReference type="InterPro" id="IPR000792">
    <property type="entry name" value="Tscrpt_reg_LuxR_C"/>
</dbReference>
<dbReference type="PANTHER" id="PTHR44688:SF16">
    <property type="entry name" value="DNA-BINDING TRANSCRIPTIONAL ACTIVATOR DEVR_DOSR"/>
    <property type="match status" value="1"/>
</dbReference>
<dbReference type="InterPro" id="IPR001789">
    <property type="entry name" value="Sig_transdc_resp-reg_receiver"/>
</dbReference>
<keyword evidence="1 6" id="KW-0597">Phosphoprotein</keyword>
<dbReference type="CDD" id="cd06170">
    <property type="entry name" value="LuxR_C_like"/>
    <property type="match status" value="1"/>
</dbReference>
<dbReference type="PROSITE" id="PS50043">
    <property type="entry name" value="HTH_LUXR_2"/>
    <property type="match status" value="1"/>
</dbReference>
<dbReference type="Proteomes" id="UP000538507">
    <property type="component" value="Unassembled WGS sequence"/>
</dbReference>
<dbReference type="SMART" id="SM00448">
    <property type="entry name" value="REC"/>
    <property type="match status" value="1"/>
</dbReference>
<dbReference type="Gene3D" id="3.40.50.2300">
    <property type="match status" value="1"/>
</dbReference>
<dbReference type="CDD" id="cd17537">
    <property type="entry name" value="REC_FixJ"/>
    <property type="match status" value="1"/>
</dbReference>
<sequence>MSRTSAIKKDAPYTGPVVHVIDDDEAMRLALDCLFRSVGHRVRLFANAADFLKECSASCAGCLVLDVRLPGMNGLDFQAHLAGTGHTLPIVFMTGHGDIPMTVRGMKAGAIDFLPKPFREQDMLDAVAAALEVDGTQRARRDEFAVLRERVATLTPREHEVVSQVSKGQMNKQIAYSLGLSEITVKIHRANAMRKLGMRNLTDLVRFSEALKRQPRQDHADATFAMMGAA</sequence>
<name>A0AAE2MI28_RHILE</name>
<evidence type="ECO:0000313" key="10">
    <source>
        <dbReference type="Proteomes" id="UP000538507"/>
    </source>
</evidence>
<keyword evidence="5" id="KW-0804">Transcription</keyword>
<dbReference type="SUPFAM" id="SSF46894">
    <property type="entry name" value="C-terminal effector domain of the bipartite response regulators"/>
    <property type="match status" value="1"/>
</dbReference>
<reference evidence="9 10" key="1">
    <citation type="submission" date="2020-08" db="EMBL/GenBank/DDBJ databases">
        <title>Genomic Encyclopedia of Type Strains, Phase IV (KMG-V): Genome sequencing to study the core and pangenomes of soil and plant-associated prokaryotes.</title>
        <authorList>
            <person name="Whitman W."/>
        </authorList>
    </citation>
    <scope>NUCLEOTIDE SEQUENCE [LARGE SCALE GENOMIC DNA]</scope>
    <source>
        <strain evidence="9 10">SEMIA 415</strain>
    </source>
</reference>
<comment type="caution">
    <text evidence="9">The sequence shown here is derived from an EMBL/GenBank/DDBJ whole genome shotgun (WGS) entry which is preliminary data.</text>
</comment>
<dbReference type="InterPro" id="IPR011006">
    <property type="entry name" value="CheY-like_superfamily"/>
</dbReference>
<proteinExistence type="predicted"/>
<dbReference type="EMBL" id="JACIGO010000002">
    <property type="protein sequence ID" value="MBB4289579.1"/>
    <property type="molecule type" value="Genomic_DNA"/>
</dbReference>
<dbReference type="PRINTS" id="PR00038">
    <property type="entry name" value="HTHLUXR"/>
</dbReference>
<feature type="domain" description="Response regulatory" evidence="8">
    <location>
        <begin position="17"/>
        <end position="131"/>
    </location>
</feature>
<keyword evidence="2" id="KW-0902">Two-component regulatory system</keyword>
<keyword evidence="3" id="KW-0805">Transcription regulation</keyword>
<evidence type="ECO:0000259" key="8">
    <source>
        <dbReference type="PROSITE" id="PS50110"/>
    </source>
</evidence>
<evidence type="ECO:0000256" key="1">
    <source>
        <dbReference type="ARBA" id="ARBA00022553"/>
    </source>
</evidence>
<dbReference type="FunFam" id="3.40.50.2300:FF:000018">
    <property type="entry name" value="DNA-binding transcriptional regulator NtrC"/>
    <property type="match status" value="1"/>
</dbReference>
<dbReference type="InterPro" id="IPR016032">
    <property type="entry name" value="Sig_transdc_resp-reg_C-effctor"/>
</dbReference>
<dbReference type="Gene3D" id="1.10.10.10">
    <property type="entry name" value="Winged helix-like DNA-binding domain superfamily/Winged helix DNA-binding domain"/>
    <property type="match status" value="1"/>
</dbReference>
<dbReference type="GO" id="GO:0003677">
    <property type="term" value="F:DNA binding"/>
    <property type="evidence" value="ECO:0007669"/>
    <property type="project" value="UniProtKB-KW"/>
</dbReference>